<reference evidence="2 3" key="1">
    <citation type="journal article" date="2020" name="Int. J. Syst. Evol. Microbiol.">
        <title>Reclassification of Streptomyces castelarensis and Streptomyces sporoclivatus as later heterotypic synonyms of Streptomyces antimycoticus.</title>
        <authorList>
            <person name="Komaki H."/>
            <person name="Tamura T."/>
        </authorList>
    </citation>
    <scope>NUCLEOTIDE SEQUENCE [LARGE SCALE GENOMIC DNA]</scope>
    <source>
        <strain evidence="2 3">NBRC 13459</strain>
    </source>
</reference>
<sequence length="267" mass="29157">MGRRMDAGKPAGGGGHRRPETTTDLVLKLPAPPSTPVADTPVLITEEQDVFVRCEVAIENLKVAFWAAGKALEIIRGGRLYRADYTSFDDYVDQRWGMSRGQADKLIRMWRVAEALFESTPSDSNDPTRIRVKKLNQAVVWELVPVAEGYDVDVATTVYRTAVEADETAVTADVLRGVVQGIRKALPKSGDAVDRGVLTKAVQTALKTVATKKKAKQGKGTASKKASAPADVPPALPWESPEALNRLLRKHMSVENRRTLGKLLTED</sequence>
<feature type="compositionally biased region" description="Low complexity" evidence="1">
    <location>
        <begin position="218"/>
        <end position="228"/>
    </location>
</feature>
<dbReference type="AlphaFoldDB" id="A0A4D4LR95"/>
<proteinExistence type="predicted"/>
<protein>
    <submittedName>
        <fullName evidence="2">Uncharacterized protein</fullName>
    </submittedName>
</protein>
<evidence type="ECO:0000313" key="2">
    <source>
        <dbReference type="EMBL" id="GDY60603.1"/>
    </source>
</evidence>
<dbReference type="Proteomes" id="UP000301309">
    <property type="component" value="Unassembled WGS sequence"/>
</dbReference>
<comment type="caution">
    <text evidence="2">The sequence shown here is derived from an EMBL/GenBank/DDBJ whole genome shotgun (WGS) entry which is preliminary data.</text>
</comment>
<evidence type="ECO:0000256" key="1">
    <source>
        <dbReference type="SAM" id="MobiDB-lite"/>
    </source>
</evidence>
<accession>A0A4D4LR95</accession>
<evidence type="ECO:0000313" key="3">
    <source>
        <dbReference type="Proteomes" id="UP000301309"/>
    </source>
</evidence>
<feature type="region of interest" description="Disordered" evidence="1">
    <location>
        <begin position="213"/>
        <end position="238"/>
    </location>
</feature>
<gene>
    <name evidence="2" type="ORF">SVIO_112260</name>
</gene>
<organism evidence="2 3">
    <name type="scientific">Streptomyces violaceusniger</name>
    <dbReference type="NCBI Taxonomy" id="68280"/>
    <lineage>
        <taxon>Bacteria</taxon>
        <taxon>Bacillati</taxon>
        <taxon>Actinomycetota</taxon>
        <taxon>Actinomycetes</taxon>
        <taxon>Kitasatosporales</taxon>
        <taxon>Streptomycetaceae</taxon>
        <taxon>Streptomyces</taxon>
        <taxon>Streptomyces violaceusniger group</taxon>
    </lineage>
</organism>
<feature type="region of interest" description="Disordered" evidence="1">
    <location>
        <begin position="1"/>
        <end position="21"/>
    </location>
</feature>
<dbReference type="EMBL" id="BJHW01000003">
    <property type="protein sequence ID" value="GDY60603.1"/>
    <property type="molecule type" value="Genomic_DNA"/>
</dbReference>
<keyword evidence="3" id="KW-1185">Reference proteome</keyword>
<name>A0A4D4LR95_STRVO</name>